<organism evidence="4">
    <name type="scientific">Rodentolepis nana</name>
    <name type="common">Dwarf tapeworm</name>
    <name type="synonym">Hymenolepis nana</name>
    <dbReference type="NCBI Taxonomy" id="102285"/>
    <lineage>
        <taxon>Eukaryota</taxon>
        <taxon>Metazoa</taxon>
        <taxon>Spiralia</taxon>
        <taxon>Lophotrochozoa</taxon>
        <taxon>Platyhelminthes</taxon>
        <taxon>Cestoda</taxon>
        <taxon>Eucestoda</taxon>
        <taxon>Cyclophyllidea</taxon>
        <taxon>Hymenolepididae</taxon>
        <taxon>Rodentolepis</taxon>
    </lineage>
</organism>
<protein>
    <submittedName>
        <fullName evidence="2 4">Uncharacterized protein</fullName>
    </submittedName>
</protein>
<evidence type="ECO:0000313" key="2">
    <source>
        <dbReference type="EMBL" id="VDO15872.1"/>
    </source>
</evidence>
<evidence type="ECO:0000313" key="4">
    <source>
        <dbReference type="WBParaSite" id="HNAJ_0001344601-mRNA-1"/>
    </source>
</evidence>
<dbReference type="Proteomes" id="UP000278807">
    <property type="component" value="Unassembled WGS sequence"/>
</dbReference>
<dbReference type="AlphaFoldDB" id="A0A0R3TZZ7"/>
<evidence type="ECO:0000313" key="3">
    <source>
        <dbReference type="Proteomes" id="UP000278807"/>
    </source>
</evidence>
<keyword evidence="3" id="KW-1185">Reference proteome</keyword>
<proteinExistence type="predicted"/>
<dbReference type="WBParaSite" id="HNAJ_0001344601-mRNA-1">
    <property type="protein sequence ID" value="HNAJ_0001344601-mRNA-1"/>
    <property type="gene ID" value="HNAJ_0001344601"/>
</dbReference>
<reference evidence="2 3" key="2">
    <citation type="submission" date="2018-11" db="EMBL/GenBank/DDBJ databases">
        <authorList>
            <consortium name="Pathogen Informatics"/>
        </authorList>
    </citation>
    <scope>NUCLEOTIDE SEQUENCE [LARGE SCALE GENOMIC DNA]</scope>
</reference>
<feature type="region of interest" description="Disordered" evidence="1">
    <location>
        <begin position="71"/>
        <end position="106"/>
    </location>
</feature>
<dbReference type="EMBL" id="UZAE01015401">
    <property type="protein sequence ID" value="VDO15872.1"/>
    <property type="molecule type" value="Genomic_DNA"/>
</dbReference>
<feature type="compositionally biased region" description="Acidic residues" evidence="1">
    <location>
        <begin position="92"/>
        <end position="106"/>
    </location>
</feature>
<evidence type="ECO:0000256" key="1">
    <source>
        <dbReference type="SAM" id="MobiDB-lite"/>
    </source>
</evidence>
<reference evidence="4" key="1">
    <citation type="submission" date="2017-02" db="UniProtKB">
        <authorList>
            <consortium name="WormBaseParasite"/>
        </authorList>
    </citation>
    <scope>IDENTIFICATION</scope>
</reference>
<name>A0A0R3TZZ7_RODNA</name>
<gene>
    <name evidence="2" type="ORF">HNAJ_LOCUS13420</name>
</gene>
<dbReference type="OrthoDB" id="6250094at2759"/>
<accession>A0A0R3TZZ7</accession>
<sequence length="106" mass="11769">MDGTSYISPIPQCTNLHSWATVTVPVKPISCGNCPTKGPKSRRSGCSHQNLCQEHQILFRLANLMHQMDLNPRTGEVRPPPNVYPFGKGNEDEALCYSDEEDGKRA</sequence>